<dbReference type="AlphaFoldDB" id="A0AAV2GZ06"/>
<evidence type="ECO:0000256" key="2">
    <source>
        <dbReference type="ARBA" id="ARBA00004123"/>
    </source>
</evidence>
<dbReference type="GO" id="GO:0005874">
    <property type="term" value="C:microtubule"/>
    <property type="evidence" value="ECO:0007669"/>
    <property type="project" value="UniProtKB-KW"/>
</dbReference>
<evidence type="ECO:0000256" key="6">
    <source>
        <dbReference type="ARBA" id="ARBA00022701"/>
    </source>
</evidence>
<dbReference type="PROSITE" id="PS00227">
    <property type="entry name" value="TUBULIN"/>
    <property type="match status" value="1"/>
</dbReference>
<dbReference type="EMBL" id="CAXITT010000006">
    <property type="protein sequence ID" value="CAL1526583.1"/>
    <property type="molecule type" value="Genomic_DNA"/>
</dbReference>
<keyword evidence="8" id="KW-0970">Cilium biogenesis/degradation</keyword>
<dbReference type="PRINTS" id="PR01224">
    <property type="entry name" value="DELTATUBULIN"/>
</dbReference>
<keyword evidence="10" id="KW-0539">Nucleus</keyword>
<evidence type="ECO:0000259" key="15">
    <source>
        <dbReference type="SMART" id="SM00864"/>
    </source>
</evidence>
<evidence type="ECO:0000313" key="16">
    <source>
        <dbReference type="EMBL" id="CAL1526583.1"/>
    </source>
</evidence>
<evidence type="ECO:0000256" key="4">
    <source>
        <dbReference type="ARBA" id="ARBA00009636"/>
    </source>
</evidence>
<keyword evidence="9 14" id="KW-0342">GTP-binding</keyword>
<comment type="subcellular location">
    <subcellularLocation>
        <location evidence="3">Cell projection</location>
        <location evidence="3">Cilium</location>
    </subcellularLocation>
    <subcellularLocation>
        <location evidence="1">Cytoplasm</location>
        <location evidence="1">Cytoskeleton</location>
        <location evidence="1">Microtubule organizing center</location>
        <location evidence="1">Centrosome</location>
        <location evidence="1">Centriole</location>
    </subcellularLocation>
    <subcellularLocation>
        <location evidence="2">Nucleus</location>
    </subcellularLocation>
</comment>
<comment type="function">
    <text evidence="13">Acts as a positive regulator of hedgehog signaling and regulates ciliary function.</text>
</comment>
<proteinExistence type="inferred from homology"/>
<keyword evidence="11" id="KW-0966">Cell projection</keyword>
<dbReference type="GO" id="GO:0007017">
    <property type="term" value="P:microtubule-based process"/>
    <property type="evidence" value="ECO:0007669"/>
    <property type="project" value="InterPro"/>
</dbReference>
<dbReference type="PRINTS" id="PR01161">
    <property type="entry name" value="TUBULIN"/>
</dbReference>
<dbReference type="InterPro" id="IPR000217">
    <property type="entry name" value="Tubulin"/>
</dbReference>
<accession>A0AAV2GZ06</accession>
<evidence type="ECO:0000256" key="10">
    <source>
        <dbReference type="ARBA" id="ARBA00023242"/>
    </source>
</evidence>
<dbReference type="Proteomes" id="UP001497497">
    <property type="component" value="Unassembled WGS sequence"/>
</dbReference>
<organism evidence="16 17">
    <name type="scientific">Lymnaea stagnalis</name>
    <name type="common">Great pond snail</name>
    <name type="synonym">Helix stagnalis</name>
    <dbReference type="NCBI Taxonomy" id="6523"/>
    <lineage>
        <taxon>Eukaryota</taxon>
        <taxon>Metazoa</taxon>
        <taxon>Spiralia</taxon>
        <taxon>Lophotrochozoa</taxon>
        <taxon>Mollusca</taxon>
        <taxon>Gastropoda</taxon>
        <taxon>Heterobranchia</taxon>
        <taxon>Euthyneura</taxon>
        <taxon>Panpulmonata</taxon>
        <taxon>Hygrophila</taxon>
        <taxon>Lymnaeoidea</taxon>
        <taxon>Lymnaeidae</taxon>
        <taxon>Lymnaea</taxon>
    </lineage>
</organism>
<protein>
    <recommendedName>
        <fullName evidence="5">Tubulin delta chain</fullName>
    </recommendedName>
    <alternativeName>
        <fullName evidence="12">Delta-tubulin</fullName>
    </alternativeName>
</protein>
<dbReference type="GO" id="GO:0030030">
    <property type="term" value="P:cell projection organization"/>
    <property type="evidence" value="ECO:0007669"/>
    <property type="project" value="UniProtKB-KW"/>
</dbReference>
<dbReference type="GO" id="GO:0005200">
    <property type="term" value="F:structural constituent of cytoskeleton"/>
    <property type="evidence" value="ECO:0007669"/>
    <property type="project" value="InterPro"/>
</dbReference>
<keyword evidence="17" id="KW-1185">Reference proteome</keyword>
<keyword evidence="7 14" id="KW-0547">Nucleotide-binding</keyword>
<evidence type="ECO:0000256" key="11">
    <source>
        <dbReference type="ARBA" id="ARBA00023273"/>
    </source>
</evidence>
<evidence type="ECO:0000256" key="8">
    <source>
        <dbReference type="ARBA" id="ARBA00022794"/>
    </source>
</evidence>
<dbReference type="SUPFAM" id="SSF55307">
    <property type="entry name" value="Tubulin C-terminal domain-like"/>
    <property type="match status" value="1"/>
</dbReference>
<gene>
    <name evidence="16" type="ORF">GSLYS_00000760001</name>
</gene>
<dbReference type="GO" id="GO:0005929">
    <property type="term" value="C:cilium"/>
    <property type="evidence" value="ECO:0007669"/>
    <property type="project" value="UniProtKB-SubCell"/>
</dbReference>
<evidence type="ECO:0000313" key="17">
    <source>
        <dbReference type="Proteomes" id="UP001497497"/>
    </source>
</evidence>
<dbReference type="GO" id="GO:0005525">
    <property type="term" value="F:GTP binding"/>
    <property type="evidence" value="ECO:0007669"/>
    <property type="project" value="UniProtKB-UniRule"/>
</dbReference>
<dbReference type="GO" id="GO:0005634">
    <property type="term" value="C:nucleus"/>
    <property type="evidence" value="ECO:0007669"/>
    <property type="project" value="UniProtKB-SubCell"/>
</dbReference>
<dbReference type="Gene3D" id="1.10.287.600">
    <property type="entry name" value="Helix hairpin bin"/>
    <property type="match status" value="1"/>
</dbReference>
<evidence type="ECO:0000256" key="13">
    <source>
        <dbReference type="ARBA" id="ARBA00046149"/>
    </source>
</evidence>
<reference evidence="16 17" key="1">
    <citation type="submission" date="2024-04" db="EMBL/GenBank/DDBJ databases">
        <authorList>
            <consortium name="Genoscope - CEA"/>
            <person name="William W."/>
        </authorList>
    </citation>
    <scope>NUCLEOTIDE SEQUENCE [LARGE SCALE GENOMIC DNA]</scope>
</reference>
<name>A0AAV2GZ06_LYMST</name>
<comment type="caution">
    <text evidence="16">The sequence shown here is derived from an EMBL/GenBank/DDBJ whole genome shotgun (WGS) entry which is preliminary data.</text>
</comment>
<dbReference type="Pfam" id="PF00091">
    <property type="entry name" value="Tubulin"/>
    <property type="match status" value="1"/>
</dbReference>
<evidence type="ECO:0000256" key="1">
    <source>
        <dbReference type="ARBA" id="ARBA00004114"/>
    </source>
</evidence>
<sequence>MSTIHIHIGQCGNQLSVPLWKNFTHCKTFGNESVFCSLDGWHRSIHIDSESKVLTSLPKTFKVREKNVIVGKRGRGTNFALGYHGIKCQGDDQLLENSMEAIRKEVERCDIYSGAVVYQSISGGTGSGLGSHLVEMLRDDYPCHQILSCAVAPCVSGESPLQNFNALLSLHWLQTYADAVILLLNDYYITHLNQLLESDESLRNSHISFKDINSVIANNLSGVLLPTDTLSSSRGITLGQEPWELIRTLTPMPTTKFISLTQHTSKTLSWEGLSSKVLDYQLRYSCAGNPTHSLSAVAVARGDRENSFMRAVKESLDRKIRKGVNFINWNPYPLDCWTAKFNSIGSKESRSLTLATNSTNILDHLNTVLSRSRLKLDSGAYLHWYHRYGISQEVFNESLETLQTVVSDYESMAKS</sequence>
<evidence type="ECO:0000256" key="12">
    <source>
        <dbReference type="ARBA" id="ARBA00030594"/>
    </source>
</evidence>
<dbReference type="InterPro" id="IPR008280">
    <property type="entry name" value="Tub_FtsZ_C"/>
</dbReference>
<dbReference type="InterPro" id="IPR017975">
    <property type="entry name" value="Tubulin_CS"/>
</dbReference>
<dbReference type="GO" id="GO:0005814">
    <property type="term" value="C:centriole"/>
    <property type="evidence" value="ECO:0007669"/>
    <property type="project" value="UniProtKB-SubCell"/>
</dbReference>
<comment type="similarity">
    <text evidence="4 14">Belongs to the tubulin family.</text>
</comment>
<evidence type="ECO:0000256" key="14">
    <source>
        <dbReference type="RuleBase" id="RU000352"/>
    </source>
</evidence>
<dbReference type="InterPro" id="IPR036525">
    <property type="entry name" value="Tubulin/FtsZ_GTPase_sf"/>
</dbReference>
<dbReference type="InterPro" id="IPR002967">
    <property type="entry name" value="Delta_tubulin"/>
</dbReference>
<evidence type="ECO:0000256" key="9">
    <source>
        <dbReference type="ARBA" id="ARBA00023134"/>
    </source>
</evidence>
<dbReference type="InterPro" id="IPR023123">
    <property type="entry name" value="Tubulin_C"/>
</dbReference>
<dbReference type="CDD" id="cd02189">
    <property type="entry name" value="delta_zeta_tubulin-like"/>
    <property type="match status" value="1"/>
</dbReference>
<dbReference type="InterPro" id="IPR003008">
    <property type="entry name" value="Tubulin_FtsZ_GTPase"/>
</dbReference>
<keyword evidence="6 14" id="KW-0493">Microtubule</keyword>
<dbReference type="SUPFAM" id="SSF52490">
    <property type="entry name" value="Tubulin nucleotide-binding domain-like"/>
    <property type="match status" value="1"/>
</dbReference>
<dbReference type="SMART" id="SM00864">
    <property type="entry name" value="Tubulin"/>
    <property type="match status" value="1"/>
</dbReference>
<dbReference type="Gene3D" id="3.40.50.1440">
    <property type="entry name" value="Tubulin/FtsZ, GTPase domain"/>
    <property type="match status" value="1"/>
</dbReference>
<evidence type="ECO:0000256" key="3">
    <source>
        <dbReference type="ARBA" id="ARBA00004138"/>
    </source>
</evidence>
<evidence type="ECO:0000256" key="7">
    <source>
        <dbReference type="ARBA" id="ARBA00022741"/>
    </source>
</evidence>
<evidence type="ECO:0000256" key="5">
    <source>
        <dbReference type="ARBA" id="ARBA00014184"/>
    </source>
</evidence>
<dbReference type="PANTHER" id="PTHR11588">
    <property type="entry name" value="TUBULIN"/>
    <property type="match status" value="1"/>
</dbReference>
<feature type="domain" description="Tubulin/FtsZ GTPase" evidence="15">
    <location>
        <begin position="31"/>
        <end position="235"/>
    </location>
</feature>